<keyword evidence="2" id="KW-1133">Transmembrane helix</keyword>
<dbReference type="PANTHER" id="PTHR48081">
    <property type="entry name" value="AB HYDROLASE SUPERFAMILY PROTEIN C4A8.06C"/>
    <property type="match status" value="1"/>
</dbReference>
<dbReference type="Proteomes" id="UP000748025">
    <property type="component" value="Unassembled WGS sequence"/>
</dbReference>
<reference evidence="4" key="1">
    <citation type="journal article" date="2020" name="bioRxiv">
        <title>Whole genome comparisons of ergot fungi reveals the divergence and evolution of species within the genus Claviceps are the result of varying mechanisms driving genome evolution and host range expansion.</title>
        <authorList>
            <person name="Wyka S.A."/>
            <person name="Mondo S.J."/>
            <person name="Liu M."/>
            <person name="Dettman J."/>
            <person name="Nalam V."/>
            <person name="Broders K.D."/>
        </authorList>
    </citation>
    <scope>NUCLEOTIDE SEQUENCE</scope>
    <source>
        <strain evidence="4">CCC 602</strain>
    </source>
</reference>
<evidence type="ECO:0000313" key="5">
    <source>
        <dbReference type="Proteomes" id="UP000748025"/>
    </source>
</evidence>
<dbReference type="Gene3D" id="3.40.50.1820">
    <property type="entry name" value="alpha/beta hydrolase"/>
    <property type="match status" value="1"/>
</dbReference>
<dbReference type="OrthoDB" id="2152029at2759"/>
<sequence length="358" mass="38388">MQTEATNKLSLLGRLDLVPALASIVAVGIFSALTGLLRGHRDPPSLHLHIAYAVLRKVTTRLSPVQLQLILPLTHIVYKQYARSVKMKQETVDLGNGTMGHWLGNKDAKNVLIWYHGGGFCLPANMGYFMFLDGLVASSRKAGSDLAVLVPSYSLAPGAAYPTQLRQSVQALRHLLEQTGRAPSQVILGGDSAGGNLVMGVLSHLAHTHPSIPPLHVSEPLAGVVAIAPWTLIGEDHSGRDIYSGGDLITPRVDGPWSSAFLGGAPKDYFNSASVAPQSWLEAFPVKHVLICGGGSEIMLPAIEELAQRLTAALPNVEFFVGHREGHVAPVYNLYAGDRTETQQGSKVKSWLGQVLSR</sequence>
<evidence type="ECO:0000313" key="4">
    <source>
        <dbReference type="EMBL" id="KAG6011856.1"/>
    </source>
</evidence>
<evidence type="ECO:0000256" key="1">
    <source>
        <dbReference type="ARBA" id="ARBA00022801"/>
    </source>
</evidence>
<dbReference type="Pfam" id="PF07859">
    <property type="entry name" value="Abhydrolase_3"/>
    <property type="match status" value="1"/>
</dbReference>
<dbReference type="InterPro" id="IPR050300">
    <property type="entry name" value="GDXG_lipolytic_enzyme"/>
</dbReference>
<evidence type="ECO:0000259" key="3">
    <source>
        <dbReference type="Pfam" id="PF07859"/>
    </source>
</evidence>
<name>A0A9P7T140_9HYPO</name>
<dbReference type="InterPro" id="IPR029058">
    <property type="entry name" value="AB_hydrolase_fold"/>
</dbReference>
<proteinExistence type="predicted"/>
<dbReference type="GO" id="GO:0016787">
    <property type="term" value="F:hydrolase activity"/>
    <property type="evidence" value="ECO:0007669"/>
    <property type="project" value="UniProtKB-KW"/>
</dbReference>
<feature type="transmembrane region" description="Helical" evidence="2">
    <location>
        <begin position="17"/>
        <end position="37"/>
    </location>
</feature>
<protein>
    <recommendedName>
        <fullName evidence="3">Alpha/beta hydrolase fold-3 domain-containing protein</fullName>
    </recommendedName>
</protein>
<keyword evidence="2" id="KW-0472">Membrane</keyword>
<gene>
    <name evidence="4" type="ORF">E4U43_008077</name>
</gene>
<evidence type="ECO:0000256" key="2">
    <source>
        <dbReference type="SAM" id="Phobius"/>
    </source>
</evidence>
<dbReference type="AlphaFoldDB" id="A0A9P7T140"/>
<dbReference type="PANTHER" id="PTHR48081:SF21">
    <property type="entry name" value="LIPASE_THIOESTERASE FAMILY PROTEIN (AFU_ORTHOLOGUE AFUA_8G02590)"/>
    <property type="match status" value="1"/>
</dbReference>
<comment type="caution">
    <text evidence="4">The sequence shown here is derived from an EMBL/GenBank/DDBJ whole genome shotgun (WGS) entry which is preliminary data.</text>
</comment>
<keyword evidence="5" id="KW-1185">Reference proteome</keyword>
<organism evidence="4 5">
    <name type="scientific">Claviceps pusilla</name>
    <dbReference type="NCBI Taxonomy" id="123648"/>
    <lineage>
        <taxon>Eukaryota</taxon>
        <taxon>Fungi</taxon>
        <taxon>Dikarya</taxon>
        <taxon>Ascomycota</taxon>
        <taxon>Pezizomycotina</taxon>
        <taxon>Sordariomycetes</taxon>
        <taxon>Hypocreomycetidae</taxon>
        <taxon>Hypocreales</taxon>
        <taxon>Clavicipitaceae</taxon>
        <taxon>Claviceps</taxon>
    </lineage>
</organism>
<accession>A0A9P7T140</accession>
<dbReference type="SUPFAM" id="SSF53474">
    <property type="entry name" value="alpha/beta-Hydrolases"/>
    <property type="match status" value="1"/>
</dbReference>
<feature type="domain" description="Alpha/beta hydrolase fold-3" evidence="3">
    <location>
        <begin position="112"/>
        <end position="328"/>
    </location>
</feature>
<dbReference type="EMBL" id="SRPW01000819">
    <property type="protein sequence ID" value="KAG6011856.1"/>
    <property type="molecule type" value="Genomic_DNA"/>
</dbReference>
<keyword evidence="2" id="KW-0812">Transmembrane</keyword>
<keyword evidence="1" id="KW-0378">Hydrolase</keyword>
<dbReference type="InterPro" id="IPR013094">
    <property type="entry name" value="AB_hydrolase_3"/>
</dbReference>